<evidence type="ECO:0000256" key="2">
    <source>
        <dbReference type="SAM" id="MobiDB-lite"/>
    </source>
</evidence>
<evidence type="ECO:0000313" key="4">
    <source>
        <dbReference type="Proteomes" id="UP001595833"/>
    </source>
</evidence>
<dbReference type="NCBIfam" id="TIGR02593">
    <property type="entry name" value="CRISPR_cas5"/>
    <property type="match status" value="1"/>
</dbReference>
<evidence type="ECO:0000256" key="1">
    <source>
        <dbReference type="ARBA" id="ARBA00023118"/>
    </source>
</evidence>
<keyword evidence="4" id="KW-1185">Reference proteome</keyword>
<accession>A0ABV9YDA3</accession>
<name>A0ABV9YDA3_9PSEU</name>
<dbReference type="InterPro" id="IPR021124">
    <property type="entry name" value="CRISPR-assoc_prot_Cas5"/>
</dbReference>
<proteinExistence type="predicted"/>
<feature type="region of interest" description="Disordered" evidence="2">
    <location>
        <begin position="1"/>
        <end position="23"/>
    </location>
</feature>
<reference evidence="4" key="1">
    <citation type="journal article" date="2019" name="Int. J. Syst. Evol. Microbiol.">
        <title>The Global Catalogue of Microorganisms (GCM) 10K type strain sequencing project: providing services to taxonomists for standard genome sequencing and annotation.</title>
        <authorList>
            <consortium name="The Broad Institute Genomics Platform"/>
            <consortium name="The Broad Institute Genome Sequencing Center for Infectious Disease"/>
            <person name="Wu L."/>
            <person name="Ma J."/>
        </authorList>
    </citation>
    <scope>NUCLEOTIDE SEQUENCE [LARGE SCALE GENOMIC DNA]</scope>
    <source>
        <strain evidence="4">KCTC 12848</strain>
    </source>
</reference>
<dbReference type="Gene3D" id="3.30.70.2660">
    <property type="match status" value="1"/>
</dbReference>
<dbReference type="RefSeq" id="WP_344038257.1">
    <property type="nucleotide sequence ID" value="NZ_BAAAKE010000010.1"/>
</dbReference>
<feature type="compositionally biased region" description="Basic residues" evidence="2">
    <location>
        <begin position="265"/>
        <end position="276"/>
    </location>
</feature>
<protein>
    <submittedName>
        <fullName evidence="3">Type I-E CRISPR-associated protein Cas5/CasD</fullName>
    </submittedName>
</protein>
<dbReference type="Pfam" id="PF09704">
    <property type="entry name" value="Cas_Cas5d"/>
    <property type="match status" value="1"/>
</dbReference>
<organism evidence="3 4">
    <name type="scientific">Saccharothrix xinjiangensis</name>
    <dbReference type="NCBI Taxonomy" id="204798"/>
    <lineage>
        <taxon>Bacteria</taxon>
        <taxon>Bacillati</taxon>
        <taxon>Actinomycetota</taxon>
        <taxon>Actinomycetes</taxon>
        <taxon>Pseudonocardiales</taxon>
        <taxon>Pseudonocardiaceae</taxon>
        <taxon>Saccharothrix</taxon>
    </lineage>
</organism>
<feature type="region of interest" description="Disordered" evidence="2">
    <location>
        <begin position="232"/>
        <end position="303"/>
    </location>
</feature>
<dbReference type="InterPro" id="IPR013422">
    <property type="entry name" value="CRISPR-assoc_prot_Cas5_N"/>
</dbReference>
<feature type="compositionally biased region" description="Polar residues" evidence="2">
    <location>
        <begin position="232"/>
        <end position="241"/>
    </location>
</feature>
<keyword evidence="1" id="KW-0051">Antiviral defense</keyword>
<gene>
    <name evidence="3" type="primary">cas5e</name>
    <name evidence="3" type="ORF">ACFPFM_39470</name>
</gene>
<dbReference type="NCBIfam" id="TIGR01868">
    <property type="entry name" value="casD_Cas5e"/>
    <property type="match status" value="1"/>
</dbReference>
<dbReference type="Proteomes" id="UP001595833">
    <property type="component" value="Unassembled WGS sequence"/>
</dbReference>
<evidence type="ECO:0000313" key="3">
    <source>
        <dbReference type="EMBL" id="MFC5059829.1"/>
    </source>
</evidence>
<dbReference type="InterPro" id="IPR010147">
    <property type="entry name" value="CRISPR-assoc_prot_CasD"/>
</dbReference>
<dbReference type="CDD" id="cd09756">
    <property type="entry name" value="Cas5_I-E"/>
    <property type="match status" value="1"/>
</dbReference>
<dbReference type="EMBL" id="JBHSJB010000049">
    <property type="protein sequence ID" value="MFC5059829.1"/>
    <property type="molecule type" value="Genomic_DNA"/>
</dbReference>
<comment type="caution">
    <text evidence="3">The sequence shown here is derived from an EMBL/GenBank/DDBJ whole genome shotgun (WGS) entry which is preliminary data.</text>
</comment>
<sequence>MTTHPTPPDTNTSERQASHVAETEPADTAVLLMRLAAPIQSWGHASAFNRRETADRPTKSGIIGLLAAAQGRSRTDSITDLGDLQLGVRVDQPGTLLRDYHTVSDYRGVPLLSASLNAKGTQKPTGPVKHTHITQRFYLQDAVFLAAVAGPRGLIDTLRHALTHPAFPLALGRRSCVPTQPLLLADHTQPTVAAALRNTPWLVSDHMKDQLRRRGKLPAVVTLATTVDITDTAAQDGQTADGQPRDPGGSGHPDVAHDQPLSFHPQHRSRTTRTVHHGWVDIPTGEPDDAGHTDHDPFALLGW</sequence>